<dbReference type="InParanoid" id="Q22KE2"/>
<feature type="compositionally biased region" description="Low complexity" evidence="2">
    <location>
        <begin position="1571"/>
        <end position="1583"/>
    </location>
</feature>
<feature type="region of interest" description="Disordered" evidence="2">
    <location>
        <begin position="1571"/>
        <end position="1591"/>
    </location>
</feature>
<dbReference type="EMBL" id="GG662498">
    <property type="protein sequence ID" value="EAR85857.2"/>
    <property type="molecule type" value="Genomic_DNA"/>
</dbReference>
<keyword evidence="1" id="KW-0175">Coiled coil</keyword>
<dbReference type="RefSeq" id="XP_001033520.2">
    <property type="nucleotide sequence ID" value="XM_001033520.2"/>
</dbReference>
<feature type="domain" description="EGF-like" evidence="4">
    <location>
        <begin position="450"/>
        <end position="483"/>
    </location>
</feature>
<dbReference type="HOGENOM" id="CLU_242759_0_0_1"/>
<evidence type="ECO:0000256" key="2">
    <source>
        <dbReference type="SAM" id="MobiDB-lite"/>
    </source>
</evidence>
<dbReference type="CDD" id="cd00064">
    <property type="entry name" value="FU"/>
    <property type="match status" value="3"/>
</dbReference>
<evidence type="ECO:0000313" key="6">
    <source>
        <dbReference type="Proteomes" id="UP000009168"/>
    </source>
</evidence>
<evidence type="ECO:0000313" key="5">
    <source>
        <dbReference type="EMBL" id="EAR85857.2"/>
    </source>
</evidence>
<dbReference type="SMART" id="SM00181">
    <property type="entry name" value="EGF"/>
    <property type="match status" value="9"/>
</dbReference>
<feature type="transmembrane region" description="Helical" evidence="3">
    <location>
        <begin position="1207"/>
        <end position="1229"/>
    </location>
</feature>
<name>Q22KE2_TETTS</name>
<feature type="domain" description="EGF-like" evidence="4">
    <location>
        <begin position="246"/>
        <end position="277"/>
    </location>
</feature>
<accession>Q22KE2</accession>
<feature type="domain" description="EGF-like" evidence="4">
    <location>
        <begin position="397"/>
        <end position="449"/>
    </location>
</feature>
<evidence type="ECO:0000259" key="4">
    <source>
        <dbReference type="SMART" id="SM00181"/>
    </source>
</evidence>
<dbReference type="InterPro" id="IPR006212">
    <property type="entry name" value="Furin_repeat"/>
</dbReference>
<feature type="transmembrane region" description="Helical" evidence="3">
    <location>
        <begin position="1176"/>
        <end position="1195"/>
    </location>
</feature>
<dbReference type="Proteomes" id="UP000009168">
    <property type="component" value="Unassembled WGS sequence"/>
</dbReference>
<keyword evidence="3 5" id="KW-0812">Transmembrane</keyword>
<sequence>MNQVQGRLLTVVQNEQYNKFTQSINLSNPQNYWVKKPIPFSDSVQLSVQCVKNRDWNPEFLILQKDETLIKYLNTHYYSNSTNHFQMIINAKILLIDVTQKDFTLQVKSGDIIKKISNLIGSDSQYCYEYHQFKTDCNDYCASSAYDSYVNLTVGFEMHTDPLIKLEFSSENLQEGQFIGIHSLSIQVDLCDENCLKCSGSPDKCSICKESSHYLDISTHKCVQNCSLGQFEDTDQANPSQKVCRPCIFQNCLKCESTQCTQCQQGYHFDFQENKCVFCQQSCDICADTSTCSQCIKGFYLNQGICQKCQSGCLDCKSENFCNACSQNYYLNNNQCQKCLPFCQDCQDGQTCKQCLPGYLFKKRIDSILSDECVIECGQSFFPSNDNKTCIYQDDSQCEESIDKINGCQNKKCRILGSNIFANYKKECILNCPQGYFKNKISEDRYSCVQCPQNCSSCVSMNECTECADQYFLQKNFQNTLCQKCPEQCNSCTQENQCTSCKDGYFLDNNQCLKVCSGSKYGKDNKCFDCNLVHCSKCFSSDVCEICETDFVEIDGQCLQKCHNGEYREGNNPYCSKCLKNCIDCTSGTQCNSCKSGFYLANNFCKPCDSSCETCSGPLPYQCQTCDEKKNLFLFQNSCISQCPDGYYQSGNKLCQSCSSKGCAKCSQINQCSLCKSSSDFLKNDKECTQICPIDHQIFIDENNILNCYKIECEYGKQQNQKKCEEICGDGIVQNQECDDGNLQNGDGCNDKCQIEPQFECSQTNINLPSICKFALEYHLLDQGIENSFVIQFNTSVDLLKEDIFDLQIESLNKDDFSYSIGTSLSKQNQVVVNLNFKVLVPPQIQLIVKNQFVEDSYIRLIEFNENIEFVLREQQNAIIIKSQYNHTKDETRASKVIEILAKIFCTLIMISFIPLVFLGNSNLLVSIVDALQIIQFHSFIDIKYPLVLQEFLKVFSVFDFKIFKNIFSVLIPNSLDRYSYDSFERNNRKSIYLLNTGQYYTLFALIIFLHCVFKLIGKKYSQVKKSADRIFQYKIYYEFLALAYFHIVFYTFLQWTNMQTELQIEYFNQILMFLTFIIVFPTPIMGIIFINKYYTKLTESSVQEKFGSVWQGLKEDLQSKIYFAYVGVKKIIYCLIFIFMNKITIIQCAFLIIPPTIFIAFIIMKKPFLNKAENFKQIFQETIFILAAILLIILKASDGQKEQIRNIYSSLVIVLFFGLLICHSHFVMVEINNQFLKKIIKLITLKVKEAFKKSQDRYLVKQQNQNKNHKKTKKRKQQNKKILSKDFLTKRTEDIQDDFNMLQNIPRSYNFDQIDDKEFLNNQKNKNIQVLNSVNYAQKNSENSLNGILQGRSLNEINQSNYKESQQQFVYESSQLITFMDVSQQESQTKKAFNNNQQQQMDITIEKALNENCTYQTNTKFKRPKINILKQQLINDQLSSFADLNQISLEVESPITNQFKLESQTHLDFSSYSSTSIGSPDKLIKQSSSQILLCQGQINQQQSINDSPHNLNDNQNDNDNQKSVNGNDQNFINSLNKFRNKRKHNSLIRRSLRPAYGANFLKSLSLKNLEQSESNKSSQSNLDQNMKEQF</sequence>
<dbReference type="PANTHER" id="PTHR15332">
    <property type="entry name" value="PROPROTEIN CONVERTASE SUBTILISIN_KEXIN TYPE 5-LIKE"/>
    <property type="match status" value="1"/>
</dbReference>
<feature type="domain" description="EGF-like" evidence="4">
    <location>
        <begin position="308"/>
        <end position="337"/>
    </location>
</feature>
<dbReference type="SUPFAM" id="SSF57184">
    <property type="entry name" value="Growth factor receptor domain"/>
    <property type="match status" value="4"/>
</dbReference>
<dbReference type="SMART" id="SM00261">
    <property type="entry name" value="FU"/>
    <property type="match status" value="8"/>
</dbReference>
<feature type="transmembrane region" description="Helical" evidence="3">
    <location>
        <begin position="1068"/>
        <end position="1091"/>
    </location>
</feature>
<feature type="region of interest" description="Disordered" evidence="2">
    <location>
        <begin position="1504"/>
        <end position="1532"/>
    </location>
</feature>
<dbReference type="eggNOG" id="KOG3525">
    <property type="taxonomic scope" value="Eukaryota"/>
</dbReference>
<gene>
    <name evidence="5" type="ORF">TTHERM_00313390</name>
</gene>
<feature type="domain" description="EGF-like" evidence="4">
    <location>
        <begin position="577"/>
        <end position="606"/>
    </location>
</feature>
<dbReference type="KEGG" id="tet:TTHERM_00313390"/>
<reference evidence="6" key="1">
    <citation type="journal article" date="2006" name="PLoS Biol.">
        <title>Macronuclear genome sequence of the ciliate Tetrahymena thermophila, a model eukaryote.</title>
        <authorList>
            <person name="Eisen J.A."/>
            <person name="Coyne R.S."/>
            <person name="Wu M."/>
            <person name="Wu D."/>
            <person name="Thiagarajan M."/>
            <person name="Wortman J.R."/>
            <person name="Badger J.H."/>
            <person name="Ren Q."/>
            <person name="Amedeo P."/>
            <person name="Jones K.M."/>
            <person name="Tallon L.J."/>
            <person name="Delcher A.L."/>
            <person name="Salzberg S.L."/>
            <person name="Silva J.C."/>
            <person name="Haas B.J."/>
            <person name="Majoros W.H."/>
            <person name="Farzad M."/>
            <person name="Carlton J.M."/>
            <person name="Smith R.K. Jr."/>
            <person name="Garg J."/>
            <person name="Pearlman R.E."/>
            <person name="Karrer K.M."/>
            <person name="Sun L."/>
            <person name="Manning G."/>
            <person name="Elde N.C."/>
            <person name="Turkewitz A.P."/>
            <person name="Asai D.J."/>
            <person name="Wilkes D.E."/>
            <person name="Wang Y."/>
            <person name="Cai H."/>
            <person name="Collins K."/>
            <person name="Stewart B.A."/>
            <person name="Lee S.R."/>
            <person name="Wilamowska K."/>
            <person name="Weinberg Z."/>
            <person name="Ruzzo W.L."/>
            <person name="Wloga D."/>
            <person name="Gaertig J."/>
            <person name="Frankel J."/>
            <person name="Tsao C.-C."/>
            <person name="Gorovsky M.A."/>
            <person name="Keeling P.J."/>
            <person name="Waller R.F."/>
            <person name="Patron N.J."/>
            <person name="Cherry J.M."/>
            <person name="Stover N.A."/>
            <person name="Krieger C.J."/>
            <person name="del Toro C."/>
            <person name="Ryder H.F."/>
            <person name="Williamson S.C."/>
            <person name="Barbeau R.A."/>
            <person name="Hamilton E.P."/>
            <person name="Orias E."/>
        </authorList>
    </citation>
    <scope>NUCLEOTIDE SEQUENCE [LARGE SCALE GENOMIC DNA]</scope>
    <source>
        <strain evidence="6">SB210</strain>
    </source>
</reference>
<feature type="compositionally biased region" description="Polar residues" evidence="2">
    <location>
        <begin position="1523"/>
        <end position="1532"/>
    </location>
</feature>
<feature type="domain" description="EGF-like" evidence="4">
    <location>
        <begin position="338"/>
        <end position="374"/>
    </location>
</feature>
<feature type="domain" description="EGF-like" evidence="4">
    <location>
        <begin position="484"/>
        <end position="513"/>
    </location>
</feature>
<feature type="transmembrane region" description="Helical" evidence="3">
    <location>
        <begin position="1132"/>
        <end position="1164"/>
    </location>
</feature>
<feature type="transmembrane region" description="Helical" evidence="3">
    <location>
        <begin position="998"/>
        <end position="1017"/>
    </location>
</feature>
<keyword evidence="3" id="KW-0472">Membrane</keyword>
<keyword evidence="3" id="KW-1133">Transmembrane helix</keyword>
<dbReference type="OrthoDB" id="298982at2759"/>
<dbReference type="PANTHER" id="PTHR15332:SF175">
    <property type="entry name" value="PROPROTEIN CONVERTASE SUBTILISIN_KEXIN TYPE 5-LIKE"/>
    <property type="match status" value="1"/>
</dbReference>
<evidence type="ECO:0000256" key="3">
    <source>
        <dbReference type="SAM" id="Phobius"/>
    </source>
</evidence>
<proteinExistence type="predicted"/>
<evidence type="ECO:0000256" key="1">
    <source>
        <dbReference type="SAM" id="Coils"/>
    </source>
</evidence>
<dbReference type="InterPro" id="IPR000742">
    <property type="entry name" value="EGF"/>
</dbReference>
<organism evidence="5 6">
    <name type="scientific">Tetrahymena thermophila (strain SB210)</name>
    <dbReference type="NCBI Taxonomy" id="312017"/>
    <lineage>
        <taxon>Eukaryota</taxon>
        <taxon>Sar</taxon>
        <taxon>Alveolata</taxon>
        <taxon>Ciliophora</taxon>
        <taxon>Intramacronucleata</taxon>
        <taxon>Oligohymenophorea</taxon>
        <taxon>Hymenostomatida</taxon>
        <taxon>Tetrahymenina</taxon>
        <taxon>Tetrahymenidae</taxon>
        <taxon>Tetrahymena</taxon>
    </lineage>
</organism>
<keyword evidence="6" id="KW-1185">Reference proteome</keyword>
<protein>
    <submittedName>
        <fullName evidence="5">Transmembrane protein, putative</fullName>
    </submittedName>
</protein>
<dbReference type="GeneID" id="7824679"/>
<feature type="coiled-coil region" evidence="1">
    <location>
        <begin position="1260"/>
        <end position="1287"/>
    </location>
</feature>
<dbReference type="InterPro" id="IPR009030">
    <property type="entry name" value="Growth_fac_rcpt_cys_sf"/>
</dbReference>
<feature type="transmembrane region" description="Helical" evidence="3">
    <location>
        <begin position="1037"/>
        <end position="1056"/>
    </location>
</feature>
<feature type="domain" description="EGF-like" evidence="4">
    <location>
        <begin position="278"/>
        <end position="307"/>
    </location>
</feature>
<dbReference type="Gene3D" id="2.10.220.10">
    <property type="entry name" value="Hormone Receptor, Insulin-like Growth Factor Receptor 1, Chain A, domain 2"/>
    <property type="match status" value="6"/>
</dbReference>
<feature type="domain" description="EGF-like" evidence="4">
    <location>
        <begin position="614"/>
        <end position="656"/>
    </location>
</feature>